<name>W7TX49_9STRA</name>
<dbReference type="AlphaFoldDB" id="W7TX49"/>
<gene>
    <name evidence="1" type="ORF">Naga_100089g16</name>
</gene>
<accession>W7TX49</accession>
<sequence>MSLSSNACRSVWFYQRFPPHEKARHYLKALTSGHSGYRVKELNIAHRMISSCCCSYTCYWIDTPAQLERSP</sequence>
<keyword evidence="2" id="KW-1185">Reference proteome</keyword>
<dbReference type="Proteomes" id="UP000019335">
    <property type="component" value="Chromosome 11"/>
</dbReference>
<proteinExistence type="predicted"/>
<dbReference type="EMBL" id="AZIL01001005">
    <property type="protein sequence ID" value="EWM25241.1"/>
    <property type="molecule type" value="Genomic_DNA"/>
</dbReference>
<reference evidence="1 2" key="1">
    <citation type="journal article" date="2014" name="Mol. Plant">
        <title>Chromosome Scale Genome Assembly and Transcriptome Profiling of Nannochloropsis gaditana in Nitrogen Depletion.</title>
        <authorList>
            <person name="Corteggiani Carpinelli E."/>
            <person name="Telatin A."/>
            <person name="Vitulo N."/>
            <person name="Forcato C."/>
            <person name="D'Angelo M."/>
            <person name="Schiavon R."/>
            <person name="Vezzi A."/>
            <person name="Giacometti G.M."/>
            <person name="Morosinotto T."/>
            <person name="Valle G."/>
        </authorList>
    </citation>
    <scope>NUCLEOTIDE SEQUENCE [LARGE SCALE GENOMIC DNA]</scope>
    <source>
        <strain evidence="1 2">B-31</strain>
    </source>
</reference>
<evidence type="ECO:0000313" key="2">
    <source>
        <dbReference type="Proteomes" id="UP000019335"/>
    </source>
</evidence>
<evidence type="ECO:0000313" key="1">
    <source>
        <dbReference type="EMBL" id="EWM25241.1"/>
    </source>
</evidence>
<organism evidence="1 2">
    <name type="scientific">Nannochloropsis gaditana</name>
    <dbReference type="NCBI Taxonomy" id="72520"/>
    <lineage>
        <taxon>Eukaryota</taxon>
        <taxon>Sar</taxon>
        <taxon>Stramenopiles</taxon>
        <taxon>Ochrophyta</taxon>
        <taxon>Eustigmatophyceae</taxon>
        <taxon>Eustigmatales</taxon>
        <taxon>Monodopsidaceae</taxon>
        <taxon>Nannochloropsis</taxon>
    </lineage>
</organism>
<protein>
    <submittedName>
        <fullName evidence="1">Uncharacterized protein</fullName>
    </submittedName>
</protein>
<comment type="caution">
    <text evidence="1">The sequence shown here is derived from an EMBL/GenBank/DDBJ whole genome shotgun (WGS) entry which is preliminary data.</text>
</comment>